<dbReference type="Pfam" id="PF17957">
    <property type="entry name" value="Big_7"/>
    <property type="match status" value="1"/>
</dbReference>
<dbReference type="PROSITE" id="PS51257">
    <property type="entry name" value="PROKAR_LIPOPROTEIN"/>
    <property type="match status" value="1"/>
</dbReference>
<feature type="domain" description="Polysaccharide lyase 14" evidence="3">
    <location>
        <begin position="71"/>
        <end position="271"/>
    </location>
</feature>
<evidence type="ECO:0000259" key="3">
    <source>
        <dbReference type="Pfam" id="PF21294"/>
    </source>
</evidence>
<protein>
    <submittedName>
        <fullName evidence="4">T9SS type A sorting domain-containing protein</fullName>
    </submittedName>
</protein>
<organism evidence="4 5">
    <name type="scientific">Aquimarina gracilis</name>
    <dbReference type="NCBI Taxonomy" id="874422"/>
    <lineage>
        <taxon>Bacteria</taxon>
        <taxon>Pseudomonadati</taxon>
        <taxon>Bacteroidota</taxon>
        <taxon>Flavobacteriia</taxon>
        <taxon>Flavobacteriales</taxon>
        <taxon>Flavobacteriaceae</taxon>
        <taxon>Aquimarina</taxon>
    </lineage>
</organism>
<dbReference type="RefSeq" id="WP_324179840.1">
    <property type="nucleotide sequence ID" value="NZ_BAABAW010000007.1"/>
</dbReference>
<dbReference type="EMBL" id="JAYKLX010000004">
    <property type="protein sequence ID" value="MEB3345811.1"/>
    <property type="molecule type" value="Genomic_DNA"/>
</dbReference>
<accession>A0ABU5ZVL3</accession>
<comment type="caution">
    <text evidence="4">The sequence shown here is derived from an EMBL/GenBank/DDBJ whole genome shotgun (WGS) entry which is preliminary data.</text>
</comment>
<dbReference type="InterPro" id="IPR026444">
    <property type="entry name" value="Secre_tail"/>
</dbReference>
<proteinExistence type="predicted"/>
<dbReference type="Pfam" id="PF18962">
    <property type="entry name" value="Por_Secre_tail"/>
    <property type="match status" value="1"/>
</dbReference>
<evidence type="ECO:0000313" key="5">
    <source>
        <dbReference type="Proteomes" id="UP001327027"/>
    </source>
</evidence>
<reference evidence="4 5" key="1">
    <citation type="journal article" date="2013" name="Int. J. Syst. Evol. Microbiol.">
        <title>Aquimarina gracilis sp. nov., isolated from the gut microflora of a mussel, Mytilus coruscus, and emended description of Aquimarina spongiae.</title>
        <authorList>
            <person name="Park S.C."/>
            <person name="Choe H.N."/>
            <person name="Baik K.S."/>
            <person name="Seong C.N."/>
        </authorList>
    </citation>
    <scope>NUCLEOTIDE SEQUENCE [LARGE SCALE GENOMIC DNA]</scope>
    <source>
        <strain evidence="4 5">PSC32</strain>
    </source>
</reference>
<keyword evidence="1" id="KW-0732">Signal</keyword>
<dbReference type="PANTHER" id="PTHR40124">
    <property type="match status" value="1"/>
</dbReference>
<dbReference type="Gene3D" id="2.60.40.10">
    <property type="entry name" value="Immunoglobulins"/>
    <property type="match status" value="1"/>
</dbReference>
<evidence type="ECO:0000259" key="2">
    <source>
        <dbReference type="Pfam" id="PF18962"/>
    </source>
</evidence>
<dbReference type="Pfam" id="PF21294">
    <property type="entry name" value="Polysacc_lyase_14"/>
    <property type="match status" value="1"/>
</dbReference>
<dbReference type="Gene3D" id="2.60.120.200">
    <property type="match status" value="1"/>
</dbReference>
<dbReference type="InterPro" id="IPR048958">
    <property type="entry name" value="Polysacc_lyase_14"/>
</dbReference>
<dbReference type="Proteomes" id="UP001327027">
    <property type="component" value="Unassembled WGS sequence"/>
</dbReference>
<sequence>MEYSTLKKWLSGSLFLFASCMFSQQNIIYHNNFDQLSTGQYNEEEIESALGVSFCKGADEGRVFISEFQGSGNVLKVKYPKGKVKTNDSGMHTKLFWNHYDAFEELYFSYKVYIPADFEFRAGAKLPGLSYQTSERNMSLRLMWRYDGLLEFYNHFETRPTWDDWTASVNWSLLDPYDEPGGPQPDQVKLKKGAWNHIEVYHKLNTPGQNNGIMRGWLNGELAIDIIDNGDYRQNGQEDIKLNSIYLSTFFGGSSDAFKPTKDQYAYFDDFIVSKSRIGYDGSGNETDESLSVSFKTPSSDITVQEGYDLEVEVNATDEENSIREVQLFIDNNFIRRERFFPYTWGHDRSPNPEEVNGLAEGVYLLKAIATNAEGETKETSITLTVENNSACNFTLPDNKGVPGLDNVYYDNVHIMGDRAPGFLNNFVNFSVKWNPVYDQLSKFALITNDGFPNWYVDFSDEAQFQLKNPNPEITLRNTGVAGLDNSYWVTLQNGELILKSKNSSTLICFSNSVQPPACMQGKSQNVVSIQNSQKIRPYPNPANESIYIEDLPSTSNHINILDLNGGIILSLPVYSKQSTIKLSVEKLPAGLYFVEVKSSTQKTLKSRFIKQ</sequence>
<name>A0ABU5ZVL3_9FLAO</name>
<dbReference type="PANTHER" id="PTHR40124:SF1">
    <property type="entry name" value="DISAGGREGATASE RELATED REPEAT PROTEIN"/>
    <property type="match status" value="1"/>
</dbReference>
<dbReference type="InterPro" id="IPR013783">
    <property type="entry name" value="Ig-like_fold"/>
</dbReference>
<feature type="domain" description="Secretion system C-terminal sorting" evidence="2">
    <location>
        <begin position="539"/>
        <end position="607"/>
    </location>
</feature>
<evidence type="ECO:0000256" key="1">
    <source>
        <dbReference type="ARBA" id="ARBA00022729"/>
    </source>
</evidence>
<keyword evidence="5" id="KW-1185">Reference proteome</keyword>
<gene>
    <name evidence="4" type="ORF">U6A24_10080</name>
</gene>
<evidence type="ECO:0000313" key="4">
    <source>
        <dbReference type="EMBL" id="MEB3345811.1"/>
    </source>
</evidence>
<dbReference type="NCBIfam" id="TIGR04183">
    <property type="entry name" value="Por_Secre_tail"/>
    <property type="match status" value="1"/>
</dbReference>